<accession>A0ACB9LPV3</accession>
<organism evidence="1 2">
    <name type="scientific">Bauhinia variegata</name>
    <name type="common">Purple orchid tree</name>
    <name type="synonym">Phanera variegata</name>
    <dbReference type="NCBI Taxonomy" id="167791"/>
    <lineage>
        <taxon>Eukaryota</taxon>
        <taxon>Viridiplantae</taxon>
        <taxon>Streptophyta</taxon>
        <taxon>Embryophyta</taxon>
        <taxon>Tracheophyta</taxon>
        <taxon>Spermatophyta</taxon>
        <taxon>Magnoliopsida</taxon>
        <taxon>eudicotyledons</taxon>
        <taxon>Gunneridae</taxon>
        <taxon>Pentapetalae</taxon>
        <taxon>rosids</taxon>
        <taxon>fabids</taxon>
        <taxon>Fabales</taxon>
        <taxon>Fabaceae</taxon>
        <taxon>Cercidoideae</taxon>
        <taxon>Cercideae</taxon>
        <taxon>Bauhiniinae</taxon>
        <taxon>Bauhinia</taxon>
    </lineage>
</organism>
<reference evidence="1 2" key="1">
    <citation type="journal article" date="2022" name="DNA Res.">
        <title>Chromosomal-level genome assembly of the orchid tree Bauhinia variegata (Leguminosae; Cercidoideae) supports the allotetraploid origin hypothesis of Bauhinia.</title>
        <authorList>
            <person name="Zhong Y."/>
            <person name="Chen Y."/>
            <person name="Zheng D."/>
            <person name="Pang J."/>
            <person name="Liu Y."/>
            <person name="Luo S."/>
            <person name="Meng S."/>
            <person name="Qian L."/>
            <person name="Wei D."/>
            <person name="Dai S."/>
            <person name="Zhou R."/>
        </authorList>
    </citation>
    <scope>NUCLEOTIDE SEQUENCE [LARGE SCALE GENOMIC DNA]</scope>
    <source>
        <strain evidence="1">BV-YZ2020</strain>
    </source>
</reference>
<gene>
    <name evidence="1" type="ORF">L6164_026210</name>
</gene>
<comment type="caution">
    <text evidence="1">The sequence shown here is derived from an EMBL/GenBank/DDBJ whole genome shotgun (WGS) entry which is preliminary data.</text>
</comment>
<proteinExistence type="predicted"/>
<evidence type="ECO:0000313" key="1">
    <source>
        <dbReference type="EMBL" id="KAI4313214.1"/>
    </source>
</evidence>
<dbReference type="EMBL" id="CM039436">
    <property type="protein sequence ID" value="KAI4313214.1"/>
    <property type="molecule type" value="Genomic_DNA"/>
</dbReference>
<sequence>MASSRGGSGAVGRANELEKMSIEQLKALKEQADMEVNLLQDSLSNIRTATSRLENATTALNDLSLCPQGLLLQTLSLSVWVPRKSKKL</sequence>
<protein>
    <submittedName>
        <fullName evidence="1">Uncharacterized protein</fullName>
    </submittedName>
</protein>
<keyword evidence="2" id="KW-1185">Reference proteome</keyword>
<name>A0ACB9LPV3_BAUVA</name>
<dbReference type="Proteomes" id="UP000828941">
    <property type="component" value="Chromosome 11"/>
</dbReference>
<evidence type="ECO:0000313" key="2">
    <source>
        <dbReference type="Proteomes" id="UP000828941"/>
    </source>
</evidence>